<evidence type="ECO:0000256" key="1">
    <source>
        <dbReference type="SAM" id="MobiDB-lite"/>
    </source>
</evidence>
<dbReference type="Proteomes" id="UP000006174">
    <property type="component" value="Unassembled WGS sequence"/>
</dbReference>
<name>I2FSZ5_USTHO</name>
<dbReference type="EMBL" id="CAGI01000150">
    <property type="protein sequence ID" value="CCF50038.1"/>
    <property type="molecule type" value="Genomic_DNA"/>
</dbReference>
<gene>
    <name evidence="2" type="ORF">UHOR_14186</name>
</gene>
<feature type="region of interest" description="Disordered" evidence="1">
    <location>
        <begin position="1"/>
        <end position="23"/>
    </location>
</feature>
<protein>
    <submittedName>
        <fullName evidence="2">Uncharacterized protein</fullName>
    </submittedName>
</protein>
<feature type="compositionally biased region" description="Polar residues" evidence="1">
    <location>
        <begin position="7"/>
        <end position="16"/>
    </location>
</feature>
<evidence type="ECO:0000313" key="3">
    <source>
        <dbReference type="Proteomes" id="UP000006174"/>
    </source>
</evidence>
<keyword evidence="3" id="KW-1185">Reference proteome</keyword>
<sequence length="246" mass="27881">MEPKCWSDQTKWQPIDTQPPPVMTNEEDFGNLGYTEENLFDEKEEELLKEHVDMELILEANEEEFSNENMVEPSKHDPNAKTWIWDKLFGFTAMNTKKKRNLDLTICKALAREDRRHWEEAMQTELNRLEAMGTWEVAGLPKGMNMVDVRGLAPETQLGTININVMMTPRSGVSVDDDEVDGIGDEIGDVDDNEVDGVGDKVGGVNTSVQCVDLMLEVIPRPQWTTAFGSILIRTANLLWVPSDIR</sequence>
<proteinExistence type="predicted"/>
<comment type="caution">
    <text evidence="2">The sequence shown here is derived from an EMBL/GenBank/DDBJ whole genome shotgun (WGS) entry which is preliminary data.</text>
</comment>
<reference evidence="2 3" key="1">
    <citation type="journal article" date="2012" name="Plant Cell">
        <title>Genome comparison of barley and maize smut fungi reveals targeted loss of RNA silencing components and species-specific presence of transposable elements.</title>
        <authorList>
            <person name="Laurie J.D."/>
            <person name="Ali S."/>
            <person name="Linning R."/>
            <person name="Mannhaupt G."/>
            <person name="Wong P."/>
            <person name="Gueldener U."/>
            <person name="Muensterkoetter M."/>
            <person name="Moore R."/>
            <person name="Kahmann R."/>
            <person name="Bakkeren G."/>
            <person name="Schirawski J."/>
        </authorList>
    </citation>
    <scope>NUCLEOTIDE SEQUENCE [LARGE SCALE GENOMIC DNA]</scope>
    <source>
        <strain evidence="3">Uh4875-4</strain>
    </source>
</reference>
<accession>I2FSZ5</accession>
<dbReference type="HOGENOM" id="CLU_1129796_0_0_1"/>
<dbReference type="AlphaFoldDB" id="I2FSZ5"/>
<evidence type="ECO:0000313" key="2">
    <source>
        <dbReference type="EMBL" id="CCF50038.1"/>
    </source>
</evidence>
<organism evidence="2 3">
    <name type="scientific">Ustilago hordei</name>
    <name type="common">Barley covered smut fungus</name>
    <dbReference type="NCBI Taxonomy" id="120017"/>
    <lineage>
        <taxon>Eukaryota</taxon>
        <taxon>Fungi</taxon>
        <taxon>Dikarya</taxon>
        <taxon>Basidiomycota</taxon>
        <taxon>Ustilaginomycotina</taxon>
        <taxon>Ustilaginomycetes</taxon>
        <taxon>Ustilaginales</taxon>
        <taxon>Ustilaginaceae</taxon>
        <taxon>Ustilago</taxon>
    </lineage>
</organism>